<evidence type="ECO:0000313" key="2">
    <source>
        <dbReference type="EMBL" id="PEN13546.1"/>
    </source>
</evidence>
<feature type="coiled-coil region" evidence="1">
    <location>
        <begin position="23"/>
        <end position="64"/>
    </location>
</feature>
<sequence length="158" mass="18158">MMSSENSYRNPGHASDARRHIASSLIKAEAARLRAEVKRLKRENERLTKERRALIRENRSLRREATLVRLYRAHDDQHETAEIGEKAELSPIPAPAADLYDRLPTSFTFANYFRFAAKAQLDSQTARSCLTYYLDEGLLIQVGSRLRKTDIVMRHTNG</sequence>
<organism evidence="2 3">
    <name type="scientific">Longibacter salinarum</name>
    <dbReference type="NCBI Taxonomy" id="1850348"/>
    <lineage>
        <taxon>Bacteria</taxon>
        <taxon>Pseudomonadati</taxon>
        <taxon>Rhodothermota</taxon>
        <taxon>Rhodothermia</taxon>
        <taxon>Rhodothermales</taxon>
        <taxon>Salisaetaceae</taxon>
        <taxon>Longibacter</taxon>
    </lineage>
</organism>
<name>A0A2A8CY15_9BACT</name>
<comment type="caution">
    <text evidence="2">The sequence shown here is derived from an EMBL/GenBank/DDBJ whole genome shotgun (WGS) entry which is preliminary data.</text>
</comment>
<dbReference type="RefSeq" id="WP_098075468.1">
    <property type="nucleotide sequence ID" value="NZ_PDEQ01000004.1"/>
</dbReference>
<gene>
    <name evidence="2" type="ORF">CRI94_09550</name>
</gene>
<dbReference type="Proteomes" id="UP000220102">
    <property type="component" value="Unassembled WGS sequence"/>
</dbReference>
<accession>A0A2A8CY15</accession>
<keyword evidence="1" id="KW-0175">Coiled coil</keyword>
<evidence type="ECO:0000256" key="1">
    <source>
        <dbReference type="SAM" id="Coils"/>
    </source>
</evidence>
<dbReference type="AlphaFoldDB" id="A0A2A8CY15"/>
<proteinExistence type="predicted"/>
<reference evidence="2 3" key="1">
    <citation type="submission" date="2017-10" db="EMBL/GenBank/DDBJ databases">
        <title>Draft genome of Longibacter Salinarum.</title>
        <authorList>
            <person name="Goh K.M."/>
            <person name="Shamsir M.S."/>
            <person name="Lim S.W."/>
        </authorList>
    </citation>
    <scope>NUCLEOTIDE SEQUENCE [LARGE SCALE GENOMIC DNA]</scope>
    <source>
        <strain evidence="2 3">KCTC 52045</strain>
    </source>
</reference>
<evidence type="ECO:0000313" key="3">
    <source>
        <dbReference type="Proteomes" id="UP000220102"/>
    </source>
</evidence>
<protein>
    <submittedName>
        <fullName evidence="2">Uncharacterized protein</fullName>
    </submittedName>
</protein>
<dbReference type="EMBL" id="PDEQ01000004">
    <property type="protein sequence ID" value="PEN13546.1"/>
    <property type="molecule type" value="Genomic_DNA"/>
</dbReference>
<keyword evidence="3" id="KW-1185">Reference proteome</keyword>